<sequence>MPLIVKVNPGNVLGKYPDITSPDGLISPPPIETELKETSPLLREKIKAKQRQFRKAVSRKIQRRLRNMKRTPVLMLILIEVFERFAYYGILINFVLFLNKCCGWTMFLSVASVMTFSSISWFMCALTGIMGDSRFGRYNTIVSGFLVYFFGALTLVLVAFLMGYFYLENGQPRDRIDQPWILMILLVALLSICAGEGAVKANLSAFGADQLKRDAPVQENKMLFNCFYWMSNVISLLCLAGVTYIQQMKWCYGFTIGFGIPAFSLTIAFAIFLCCRKHFTIDRPRGTGLRNMWLIMRQAWSRRKAVKVEERELIPRSTCTSESDFSPSGGDWLDMALVAYGGTFMDSEVNELRALKKAVVFCLLLIPYWMIYTQLYSTFILQGLHLKAEYGGFIIPAAWPCLCEIFILLILVPMLERAIYPGLNGCGINVSILGKVILGMFLAAGSAGMAGYVEKEMTNSFFDAGSVNHTASGEKYPVVRDYSIWWQIPQYTLMGMSEVFTSIPGLQMVFIMCPDTPQSVTSAVFNIMISIGSLLSLGILALTAYLWGWYPRAREGALRYYLGNDKVAYYYWLLAVVTVATALLTSIVGYTCDIGPDKNGIKHQVLVNEETSTQGQLSNAGVDSKNNTFVELSS</sequence>
<proteinExistence type="inferred from homology"/>
<feature type="transmembrane region" description="Helical" evidence="7">
    <location>
        <begin position="432"/>
        <end position="453"/>
    </location>
</feature>
<accession>A0AAU9W3A1</accession>
<keyword evidence="3 7" id="KW-0812">Transmembrane</keyword>
<feature type="transmembrane region" description="Helical" evidence="7">
    <location>
        <begin position="222"/>
        <end position="246"/>
    </location>
</feature>
<dbReference type="PANTHER" id="PTHR11654">
    <property type="entry name" value="OLIGOPEPTIDE TRANSPORTER-RELATED"/>
    <property type="match status" value="1"/>
</dbReference>
<dbReference type="SUPFAM" id="SSF103473">
    <property type="entry name" value="MFS general substrate transporter"/>
    <property type="match status" value="1"/>
</dbReference>
<gene>
    <name evidence="8" type="ORF">PMEA_00033216</name>
</gene>
<feature type="transmembrane region" description="Helical" evidence="7">
    <location>
        <begin position="104"/>
        <end position="129"/>
    </location>
</feature>
<evidence type="ECO:0000256" key="7">
    <source>
        <dbReference type="SAM" id="Phobius"/>
    </source>
</evidence>
<keyword evidence="4" id="KW-0571">Peptide transport</keyword>
<dbReference type="GO" id="GO:0015833">
    <property type="term" value="P:peptide transport"/>
    <property type="evidence" value="ECO:0007669"/>
    <property type="project" value="UniProtKB-KW"/>
</dbReference>
<feature type="transmembrane region" description="Helical" evidence="7">
    <location>
        <begin position="252"/>
        <end position="275"/>
    </location>
</feature>
<dbReference type="Proteomes" id="UP001159428">
    <property type="component" value="Unassembled WGS sequence"/>
</dbReference>
<reference evidence="8 9" key="1">
    <citation type="submission" date="2022-05" db="EMBL/GenBank/DDBJ databases">
        <authorList>
            <consortium name="Genoscope - CEA"/>
            <person name="William W."/>
        </authorList>
    </citation>
    <scope>NUCLEOTIDE SEQUENCE [LARGE SCALE GENOMIC DNA]</scope>
</reference>
<dbReference type="InterPro" id="IPR036259">
    <property type="entry name" value="MFS_trans_sf"/>
</dbReference>
<feature type="transmembrane region" description="Helical" evidence="7">
    <location>
        <begin position="569"/>
        <end position="592"/>
    </location>
</feature>
<name>A0AAU9W3A1_9CNID</name>
<evidence type="ECO:0000256" key="5">
    <source>
        <dbReference type="ARBA" id="ARBA00022989"/>
    </source>
</evidence>
<comment type="subcellular location">
    <subcellularLocation>
        <location evidence="1">Membrane</location>
        <topology evidence="1">Multi-pass membrane protein</topology>
    </subcellularLocation>
</comment>
<dbReference type="Pfam" id="PF00854">
    <property type="entry name" value="PTR2"/>
    <property type="match status" value="1"/>
</dbReference>
<dbReference type="EMBL" id="CALNXJ010000008">
    <property type="protein sequence ID" value="CAH3046363.1"/>
    <property type="molecule type" value="Genomic_DNA"/>
</dbReference>
<organism evidence="8 9">
    <name type="scientific">Pocillopora meandrina</name>
    <dbReference type="NCBI Taxonomy" id="46732"/>
    <lineage>
        <taxon>Eukaryota</taxon>
        <taxon>Metazoa</taxon>
        <taxon>Cnidaria</taxon>
        <taxon>Anthozoa</taxon>
        <taxon>Hexacorallia</taxon>
        <taxon>Scleractinia</taxon>
        <taxon>Astrocoeniina</taxon>
        <taxon>Pocilloporidae</taxon>
        <taxon>Pocillopora</taxon>
    </lineage>
</organism>
<keyword evidence="5 7" id="KW-1133">Transmembrane helix</keyword>
<feature type="transmembrane region" description="Helical" evidence="7">
    <location>
        <begin position="179"/>
        <end position="201"/>
    </location>
</feature>
<keyword evidence="4" id="KW-0813">Transport</keyword>
<feature type="transmembrane region" description="Helical" evidence="7">
    <location>
        <begin position="523"/>
        <end position="549"/>
    </location>
</feature>
<feature type="transmembrane region" description="Helical" evidence="7">
    <location>
        <begin position="358"/>
        <end position="381"/>
    </location>
</feature>
<evidence type="ECO:0000313" key="9">
    <source>
        <dbReference type="Proteomes" id="UP001159428"/>
    </source>
</evidence>
<comment type="similarity">
    <text evidence="2">Belongs to the major facilitator superfamily. Proton-dependent oligopeptide transporter (POT/PTR) (TC 2.A.17) family.</text>
</comment>
<dbReference type="AlphaFoldDB" id="A0AAU9W3A1"/>
<comment type="caution">
    <text evidence="8">The sequence shown here is derived from an EMBL/GenBank/DDBJ whole genome shotgun (WGS) entry which is preliminary data.</text>
</comment>
<dbReference type="GO" id="GO:0016020">
    <property type="term" value="C:membrane"/>
    <property type="evidence" value="ECO:0007669"/>
    <property type="project" value="UniProtKB-SubCell"/>
</dbReference>
<keyword evidence="4" id="KW-0653">Protein transport</keyword>
<evidence type="ECO:0000313" key="8">
    <source>
        <dbReference type="EMBL" id="CAH3046363.1"/>
    </source>
</evidence>
<feature type="transmembrane region" description="Helical" evidence="7">
    <location>
        <begin position="141"/>
        <end position="167"/>
    </location>
</feature>
<dbReference type="Gene3D" id="1.20.1250.20">
    <property type="entry name" value="MFS general substrate transporter like domains"/>
    <property type="match status" value="1"/>
</dbReference>
<evidence type="ECO:0000256" key="3">
    <source>
        <dbReference type="ARBA" id="ARBA00022692"/>
    </source>
</evidence>
<evidence type="ECO:0000256" key="1">
    <source>
        <dbReference type="ARBA" id="ARBA00004141"/>
    </source>
</evidence>
<evidence type="ECO:0000256" key="2">
    <source>
        <dbReference type="ARBA" id="ARBA00005982"/>
    </source>
</evidence>
<keyword evidence="9" id="KW-1185">Reference proteome</keyword>
<feature type="transmembrane region" description="Helical" evidence="7">
    <location>
        <begin position="393"/>
        <end position="412"/>
    </location>
</feature>
<evidence type="ECO:0000256" key="4">
    <source>
        <dbReference type="ARBA" id="ARBA00022856"/>
    </source>
</evidence>
<evidence type="ECO:0000256" key="6">
    <source>
        <dbReference type="ARBA" id="ARBA00023136"/>
    </source>
</evidence>
<feature type="transmembrane region" description="Helical" evidence="7">
    <location>
        <begin position="73"/>
        <end position="98"/>
    </location>
</feature>
<keyword evidence="6 7" id="KW-0472">Membrane</keyword>
<dbReference type="GO" id="GO:0022857">
    <property type="term" value="F:transmembrane transporter activity"/>
    <property type="evidence" value="ECO:0007669"/>
    <property type="project" value="InterPro"/>
</dbReference>
<protein>
    <submittedName>
        <fullName evidence="8">Uncharacterized protein</fullName>
    </submittedName>
</protein>
<dbReference type="InterPro" id="IPR000109">
    <property type="entry name" value="POT_fam"/>
</dbReference>